<dbReference type="GO" id="GO:0016787">
    <property type="term" value="F:hydrolase activity"/>
    <property type="evidence" value="ECO:0007669"/>
    <property type="project" value="UniProtKB-KW"/>
</dbReference>
<protein>
    <submittedName>
        <fullName evidence="2">P-loop containing nucleoside triphosphate hydrolase protein</fullName>
    </submittedName>
</protein>
<dbReference type="Pfam" id="PF00931">
    <property type="entry name" value="NB-ARC"/>
    <property type="match status" value="1"/>
</dbReference>
<keyword evidence="2" id="KW-0378">Hydrolase</keyword>
<dbReference type="InterPro" id="IPR053137">
    <property type="entry name" value="NLR-like"/>
</dbReference>
<dbReference type="AlphaFoldDB" id="A0AAJ0M111"/>
<name>A0AAJ0M111_9PEZI</name>
<dbReference type="InterPro" id="IPR002182">
    <property type="entry name" value="NB-ARC"/>
</dbReference>
<dbReference type="PANTHER" id="PTHR46082">
    <property type="entry name" value="ATP/GTP-BINDING PROTEIN-RELATED"/>
    <property type="match status" value="1"/>
</dbReference>
<reference evidence="2" key="2">
    <citation type="submission" date="2023-06" db="EMBL/GenBank/DDBJ databases">
        <authorList>
            <consortium name="Lawrence Berkeley National Laboratory"/>
            <person name="Mondo S.J."/>
            <person name="Hensen N."/>
            <person name="Bonometti L."/>
            <person name="Westerberg I."/>
            <person name="Brannstrom I.O."/>
            <person name="Guillou S."/>
            <person name="Cros-Aarteil S."/>
            <person name="Calhoun S."/>
            <person name="Haridas S."/>
            <person name="Kuo A."/>
            <person name="Pangilinan J."/>
            <person name="Riley R."/>
            <person name="Labutti K."/>
            <person name="Andreopoulos B."/>
            <person name="Lipzen A."/>
            <person name="Chen C."/>
            <person name="Yanf M."/>
            <person name="Daum C."/>
            <person name="Ng V."/>
            <person name="Clum A."/>
            <person name="Steindorff A."/>
            <person name="Ohm R."/>
            <person name="Martin F."/>
            <person name="Silar P."/>
            <person name="Natvig D."/>
            <person name="Lalanne C."/>
            <person name="Gautier V."/>
            <person name="Ament-Velasquez S.L."/>
            <person name="Kruys A."/>
            <person name="Hutchinson M.I."/>
            <person name="Powell A.J."/>
            <person name="Barry K."/>
            <person name="Miller A.N."/>
            <person name="Grigoriev I.V."/>
            <person name="Debuchy R."/>
            <person name="Gladieux P."/>
            <person name="Thoren M.H."/>
            <person name="Johannesson H."/>
        </authorList>
    </citation>
    <scope>NUCLEOTIDE SEQUENCE</scope>
    <source>
        <strain evidence="2">CBS 333.67</strain>
    </source>
</reference>
<evidence type="ECO:0000313" key="2">
    <source>
        <dbReference type="EMBL" id="KAK3305042.1"/>
    </source>
</evidence>
<dbReference type="InterPro" id="IPR011990">
    <property type="entry name" value="TPR-like_helical_dom_sf"/>
</dbReference>
<evidence type="ECO:0000259" key="1">
    <source>
        <dbReference type="Pfam" id="PF00931"/>
    </source>
</evidence>
<organism evidence="2 3">
    <name type="scientific">Chaetomium strumarium</name>
    <dbReference type="NCBI Taxonomy" id="1170767"/>
    <lineage>
        <taxon>Eukaryota</taxon>
        <taxon>Fungi</taxon>
        <taxon>Dikarya</taxon>
        <taxon>Ascomycota</taxon>
        <taxon>Pezizomycotina</taxon>
        <taxon>Sordariomycetes</taxon>
        <taxon>Sordariomycetidae</taxon>
        <taxon>Sordariales</taxon>
        <taxon>Chaetomiaceae</taxon>
        <taxon>Chaetomium</taxon>
    </lineage>
</organism>
<dbReference type="Pfam" id="PF13424">
    <property type="entry name" value="TPR_12"/>
    <property type="match status" value="2"/>
</dbReference>
<comment type="caution">
    <text evidence="2">The sequence shown here is derived from an EMBL/GenBank/DDBJ whole genome shotgun (WGS) entry which is preliminary data.</text>
</comment>
<dbReference type="GO" id="GO:0043531">
    <property type="term" value="F:ADP binding"/>
    <property type="evidence" value="ECO:0007669"/>
    <property type="project" value="InterPro"/>
</dbReference>
<reference evidence="2" key="1">
    <citation type="journal article" date="2023" name="Mol. Phylogenet. Evol.">
        <title>Genome-scale phylogeny and comparative genomics of the fungal order Sordariales.</title>
        <authorList>
            <person name="Hensen N."/>
            <person name="Bonometti L."/>
            <person name="Westerberg I."/>
            <person name="Brannstrom I.O."/>
            <person name="Guillou S."/>
            <person name="Cros-Aarteil S."/>
            <person name="Calhoun S."/>
            <person name="Haridas S."/>
            <person name="Kuo A."/>
            <person name="Mondo S."/>
            <person name="Pangilinan J."/>
            <person name="Riley R."/>
            <person name="LaButti K."/>
            <person name="Andreopoulos B."/>
            <person name="Lipzen A."/>
            <person name="Chen C."/>
            <person name="Yan M."/>
            <person name="Daum C."/>
            <person name="Ng V."/>
            <person name="Clum A."/>
            <person name="Steindorff A."/>
            <person name="Ohm R.A."/>
            <person name="Martin F."/>
            <person name="Silar P."/>
            <person name="Natvig D.O."/>
            <person name="Lalanne C."/>
            <person name="Gautier V."/>
            <person name="Ament-Velasquez S.L."/>
            <person name="Kruys A."/>
            <person name="Hutchinson M.I."/>
            <person name="Powell A.J."/>
            <person name="Barry K."/>
            <person name="Miller A.N."/>
            <person name="Grigoriev I.V."/>
            <person name="Debuchy R."/>
            <person name="Gladieux P."/>
            <person name="Hiltunen Thoren M."/>
            <person name="Johannesson H."/>
        </authorList>
    </citation>
    <scope>NUCLEOTIDE SEQUENCE</scope>
    <source>
        <strain evidence="2">CBS 333.67</strain>
    </source>
</reference>
<dbReference type="InterPro" id="IPR027417">
    <property type="entry name" value="P-loop_NTPase"/>
</dbReference>
<dbReference type="GeneID" id="87883757"/>
<gene>
    <name evidence="2" type="ORF">B0T15DRAFT_397897</name>
</gene>
<dbReference type="PANTHER" id="PTHR46082:SF6">
    <property type="entry name" value="AAA+ ATPASE DOMAIN-CONTAINING PROTEIN-RELATED"/>
    <property type="match status" value="1"/>
</dbReference>
<dbReference type="Gene3D" id="1.25.40.10">
    <property type="entry name" value="Tetratricopeptide repeat domain"/>
    <property type="match status" value="1"/>
</dbReference>
<feature type="domain" description="NB-ARC" evidence="1">
    <location>
        <begin position="72"/>
        <end position="239"/>
    </location>
</feature>
<evidence type="ECO:0000313" key="3">
    <source>
        <dbReference type="Proteomes" id="UP001273166"/>
    </source>
</evidence>
<sequence>MVRFTSPEDTGFQRLLGELTRWEGLVTSASKSQHVVGEHNVATDAADVVADDSARPCHYIPFPKNKRFVGREETLHQLRDMFFVQEETQKIAVVGLGGVGKTQVALKFAYWVKDNKPEYSIFWVPALSRVAFEQAYVEMASKLPIRKRSEDEDLKESVRRYLSSEAAGPWLLIVDNADDIDLFFGPSDKPGGLNEYLPESEDGLVLFTTRSREVAVAVARNSVTELLEMDPQEAADYLKKSLIRSSGAGTAELLKELTYLPLAITQAAAYLNTTGVPITEYLRLLRGAEDTASLMSREFHDDTRYRGSPNAVATTWLVSFDQICKSDGAAADLLSFMSCIEPKGIPQSILPRFELEEQMVHAVGTLCGYGFLTRRGDSKIFDMHSLVHLATRIWIQGEGRTATIDEKATRHLATVFPDDDYTNCSLWREYLPHAFRVLQHSEGLDMEERSNLCFWVGRCLRVDGRIKEAVRYVEEACQWRNSHFAEDHPSRLASQHTLAGAYNANGQVKEAITLLEQVVAIKAETFAEDHPSRLASQHELAGAYNANGQVKEAIALLEQVVTIKAETLAEDHPSRLASQHVLAMAYKANGQVKEAVALLEQVVAIRAETLAEDHPDRLASQQWLTYILQQADLR</sequence>
<dbReference type="RefSeq" id="XP_062720822.1">
    <property type="nucleotide sequence ID" value="XM_062864928.1"/>
</dbReference>
<dbReference type="SUPFAM" id="SSF48452">
    <property type="entry name" value="TPR-like"/>
    <property type="match status" value="1"/>
</dbReference>
<dbReference type="Gene3D" id="3.40.50.300">
    <property type="entry name" value="P-loop containing nucleotide triphosphate hydrolases"/>
    <property type="match status" value="1"/>
</dbReference>
<keyword evidence="3" id="KW-1185">Reference proteome</keyword>
<dbReference type="SUPFAM" id="SSF52540">
    <property type="entry name" value="P-loop containing nucleoside triphosphate hydrolases"/>
    <property type="match status" value="1"/>
</dbReference>
<dbReference type="EMBL" id="JAUDZG010000004">
    <property type="protein sequence ID" value="KAK3305042.1"/>
    <property type="molecule type" value="Genomic_DNA"/>
</dbReference>
<dbReference type="Proteomes" id="UP001273166">
    <property type="component" value="Unassembled WGS sequence"/>
</dbReference>
<accession>A0AAJ0M111</accession>
<proteinExistence type="predicted"/>